<feature type="non-terminal residue" evidence="1">
    <location>
        <position position="121"/>
    </location>
</feature>
<comment type="caution">
    <text evidence="1">The sequence shown here is derived from an EMBL/GenBank/DDBJ whole genome shotgun (WGS) entry which is preliminary data.</text>
</comment>
<evidence type="ECO:0008006" key="2">
    <source>
        <dbReference type="Google" id="ProtNLM"/>
    </source>
</evidence>
<dbReference type="AlphaFoldDB" id="X1D700"/>
<accession>X1D700</accession>
<reference evidence="1" key="1">
    <citation type="journal article" date="2014" name="Front. Microbiol.">
        <title>High frequency of phylogenetically diverse reductive dehalogenase-homologous genes in deep subseafloor sedimentary metagenomes.</title>
        <authorList>
            <person name="Kawai M."/>
            <person name="Futagami T."/>
            <person name="Toyoda A."/>
            <person name="Takaki Y."/>
            <person name="Nishi S."/>
            <person name="Hori S."/>
            <person name="Arai W."/>
            <person name="Tsubouchi T."/>
            <person name="Morono Y."/>
            <person name="Uchiyama I."/>
            <person name="Ito T."/>
            <person name="Fujiyama A."/>
            <person name="Inagaki F."/>
            <person name="Takami H."/>
        </authorList>
    </citation>
    <scope>NUCLEOTIDE SEQUENCE</scope>
    <source>
        <strain evidence="1">Expedition CK06-06</strain>
    </source>
</reference>
<dbReference type="EMBL" id="BART01028697">
    <property type="protein sequence ID" value="GAG92256.1"/>
    <property type="molecule type" value="Genomic_DNA"/>
</dbReference>
<gene>
    <name evidence="1" type="ORF">S01H4_50528</name>
</gene>
<name>X1D700_9ZZZZ</name>
<protein>
    <recommendedName>
        <fullName evidence="2">FAD/NAD(P)-binding domain-containing protein</fullName>
    </recommendedName>
</protein>
<dbReference type="SUPFAM" id="SSF51971">
    <property type="entry name" value="Nucleotide-binding domain"/>
    <property type="match status" value="1"/>
</dbReference>
<evidence type="ECO:0000313" key="1">
    <source>
        <dbReference type="EMBL" id="GAG92256.1"/>
    </source>
</evidence>
<organism evidence="1">
    <name type="scientific">marine sediment metagenome</name>
    <dbReference type="NCBI Taxonomy" id="412755"/>
    <lineage>
        <taxon>unclassified sequences</taxon>
        <taxon>metagenomes</taxon>
        <taxon>ecological metagenomes</taxon>
    </lineage>
</organism>
<sequence length="121" mass="13645">MIIIKNQRPAGMEAAVSLGKRGYHVYLAEATRELGGRVSKESKLPTLSEWNRVYECRFIQLEKLDNVEVYRESKTTVDDILEMGSPHVVIATGASWRKDGFGLLNTQPILPQISNKRIFAP</sequence>
<dbReference type="Gene3D" id="3.40.50.720">
    <property type="entry name" value="NAD(P)-binding Rossmann-like Domain"/>
    <property type="match status" value="1"/>
</dbReference>
<proteinExistence type="predicted"/>